<evidence type="ECO:0000313" key="23">
    <source>
        <dbReference type="EMBL" id="OMO64901.1"/>
    </source>
</evidence>
<dbReference type="Gene3D" id="3.30.430.20">
    <property type="entry name" value="Gnk2 domain, C-X8-C-X2-C motif"/>
    <property type="match status" value="2"/>
</dbReference>
<dbReference type="PANTHER" id="PTHR27002:SF1050">
    <property type="entry name" value="CYSTEINE-RICH RECEPTOR-LIKE PROTEIN KINASE 5"/>
    <property type="match status" value="1"/>
</dbReference>
<dbReference type="InterPro" id="IPR002902">
    <property type="entry name" value="GNK2"/>
</dbReference>
<dbReference type="PANTHER" id="PTHR27002">
    <property type="entry name" value="RECEPTOR-LIKE SERINE/THREONINE-PROTEIN KINASE SD1-8"/>
    <property type="match status" value="1"/>
</dbReference>
<dbReference type="CDD" id="cd14066">
    <property type="entry name" value="STKc_IRAK"/>
    <property type="match status" value="1"/>
</dbReference>
<dbReference type="EMBL" id="AWUE01020869">
    <property type="protein sequence ID" value="OMO64901.1"/>
    <property type="molecule type" value="Genomic_DNA"/>
</dbReference>
<dbReference type="Gene3D" id="1.10.510.10">
    <property type="entry name" value="Transferase(Phosphotransferase) domain 1"/>
    <property type="match status" value="1"/>
</dbReference>
<evidence type="ECO:0000256" key="12">
    <source>
        <dbReference type="ARBA" id="ARBA00023136"/>
    </source>
</evidence>
<evidence type="ECO:0000259" key="22">
    <source>
        <dbReference type="PROSITE" id="PS51473"/>
    </source>
</evidence>
<evidence type="ECO:0000256" key="4">
    <source>
        <dbReference type="ARBA" id="ARBA00022679"/>
    </source>
</evidence>
<keyword evidence="5 19" id="KW-0812">Transmembrane</keyword>
<dbReference type="Proteomes" id="UP000187203">
    <property type="component" value="Unassembled WGS sequence"/>
</dbReference>
<evidence type="ECO:0000256" key="19">
    <source>
        <dbReference type="SAM" id="Phobius"/>
    </source>
</evidence>
<evidence type="ECO:0000259" key="21">
    <source>
        <dbReference type="PROSITE" id="PS50011"/>
    </source>
</evidence>
<keyword evidence="14" id="KW-0325">Glycoprotein</keyword>
<dbReference type="SUPFAM" id="SSF56112">
    <property type="entry name" value="Protein kinase-like (PK-like)"/>
    <property type="match status" value="1"/>
</dbReference>
<comment type="catalytic activity">
    <reaction evidence="15">
        <text>L-seryl-[protein] + ATP = O-phospho-L-seryl-[protein] + ADP + H(+)</text>
        <dbReference type="Rhea" id="RHEA:17989"/>
        <dbReference type="Rhea" id="RHEA-COMP:9863"/>
        <dbReference type="Rhea" id="RHEA-COMP:11604"/>
        <dbReference type="ChEBI" id="CHEBI:15378"/>
        <dbReference type="ChEBI" id="CHEBI:29999"/>
        <dbReference type="ChEBI" id="CHEBI:30616"/>
        <dbReference type="ChEBI" id="CHEBI:83421"/>
        <dbReference type="ChEBI" id="CHEBI:456216"/>
    </reaction>
</comment>
<feature type="domain" description="Gnk2-homologous" evidence="22">
    <location>
        <begin position="138"/>
        <end position="246"/>
    </location>
</feature>
<keyword evidence="7" id="KW-0677">Repeat</keyword>
<dbReference type="CDD" id="cd23509">
    <property type="entry name" value="Gnk2-like"/>
    <property type="match status" value="2"/>
</dbReference>
<organism evidence="23 24">
    <name type="scientific">Corchorus olitorius</name>
    <dbReference type="NCBI Taxonomy" id="93759"/>
    <lineage>
        <taxon>Eukaryota</taxon>
        <taxon>Viridiplantae</taxon>
        <taxon>Streptophyta</taxon>
        <taxon>Embryophyta</taxon>
        <taxon>Tracheophyta</taxon>
        <taxon>Spermatophyta</taxon>
        <taxon>Magnoliopsida</taxon>
        <taxon>eudicotyledons</taxon>
        <taxon>Gunneridae</taxon>
        <taxon>Pentapetalae</taxon>
        <taxon>rosids</taxon>
        <taxon>malvids</taxon>
        <taxon>Malvales</taxon>
        <taxon>Malvaceae</taxon>
        <taxon>Grewioideae</taxon>
        <taxon>Apeibeae</taxon>
        <taxon>Corchorus</taxon>
    </lineage>
</organism>
<comment type="caution">
    <text evidence="23">The sequence shown here is derived from an EMBL/GenBank/DDBJ whole genome shotgun (WGS) entry which is preliminary data.</text>
</comment>
<dbReference type="GO" id="GO:0004674">
    <property type="term" value="F:protein serine/threonine kinase activity"/>
    <property type="evidence" value="ECO:0007669"/>
    <property type="project" value="UniProtKB-KW"/>
</dbReference>
<feature type="domain" description="Gnk2-homologous" evidence="22">
    <location>
        <begin position="29"/>
        <end position="132"/>
    </location>
</feature>
<keyword evidence="8 17" id="KW-0547">Nucleotide-binding</keyword>
<feature type="chain" id="PRO_5012932668" description="Cysteine-rich receptor-like protein kinase 10" evidence="20">
    <location>
        <begin position="25"/>
        <end position="670"/>
    </location>
</feature>
<dbReference type="InterPro" id="IPR000719">
    <property type="entry name" value="Prot_kinase_dom"/>
</dbReference>
<dbReference type="GO" id="GO:0005886">
    <property type="term" value="C:plasma membrane"/>
    <property type="evidence" value="ECO:0007669"/>
    <property type="project" value="TreeGrafter"/>
</dbReference>
<evidence type="ECO:0000256" key="17">
    <source>
        <dbReference type="PROSITE-ProRule" id="PRU10141"/>
    </source>
</evidence>
<evidence type="ECO:0000256" key="20">
    <source>
        <dbReference type="SAM" id="SignalP"/>
    </source>
</evidence>
<comment type="catalytic activity">
    <reaction evidence="16">
        <text>L-threonyl-[protein] + ATP = O-phospho-L-threonyl-[protein] + ADP + H(+)</text>
        <dbReference type="Rhea" id="RHEA:46608"/>
        <dbReference type="Rhea" id="RHEA-COMP:11060"/>
        <dbReference type="Rhea" id="RHEA-COMP:11605"/>
        <dbReference type="ChEBI" id="CHEBI:15378"/>
        <dbReference type="ChEBI" id="CHEBI:30013"/>
        <dbReference type="ChEBI" id="CHEBI:30616"/>
        <dbReference type="ChEBI" id="CHEBI:61977"/>
        <dbReference type="ChEBI" id="CHEBI:456216"/>
    </reaction>
</comment>
<name>A0A1R3H3M2_9ROSI</name>
<dbReference type="GO" id="GO:0042742">
    <property type="term" value="P:defense response to bacterium"/>
    <property type="evidence" value="ECO:0007669"/>
    <property type="project" value="TreeGrafter"/>
</dbReference>
<gene>
    <name evidence="23" type="ORF">COLO4_31714</name>
</gene>
<evidence type="ECO:0000256" key="18">
    <source>
        <dbReference type="SAM" id="MobiDB-lite"/>
    </source>
</evidence>
<dbReference type="PROSITE" id="PS51473">
    <property type="entry name" value="GNK2"/>
    <property type="match status" value="2"/>
</dbReference>
<keyword evidence="11 19" id="KW-1133">Transmembrane helix</keyword>
<feature type="domain" description="Protein kinase" evidence="21">
    <location>
        <begin position="344"/>
        <end position="619"/>
    </location>
</feature>
<dbReference type="FunFam" id="1.10.510.10:FF:000129">
    <property type="entry name" value="cysteine-rich receptor-like protein kinase 10"/>
    <property type="match status" value="1"/>
</dbReference>
<keyword evidence="6 20" id="KW-0732">Signal</keyword>
<evidence type="ECO:0000256" key="10">
    <source>
        <dbReference type="ARBA" id="ARBA00022840"/>
    </source>
</evidence>
<evidence type="ECO:0000256" key="3">
    <source>
        <dbReference type="ARBA" id="ARBA00022553"/>
    </source>
</evidence>
<dbReference type="FunFam" id="3.30.430.20:FF:000012">
    <property type="entry name" value="Cysteine-rich receptor-like protein kinase 25"/>
    <property type="match status" value="1"/>
</dbReference>
<evidence type="ECO:0000256" key="6">
    <source>
        <dbReference type="ARBA" id="ARBA00022729"/>
    </source>
</evidence>
<accession>A0A1R3H3M2</accession>
<dbReference type="GO" id="GO:0005524">
    <property type="term" value="F:ATP binding"/>
    <property type="evidence" value="ECO:0007669"/>
    <property type="project" value="UniProtKB-UniRule"/>
</dbReference>
<evidence type="ECO:0000256" key="15">
    <source>
        <dbReference type="ARBA" id="ARBA00047558"/>
    </source>
</evidence>
<dbReference type="FunFam" id="3.30.430.20:FF:000013">
    <property type="entry name" value="Cysteine-rich RLK (RECEPTOR-like protein kinase) 23"/>
    <property type="match status" value="1"/>
</dbReference>
<dbReference type="InterPro" id="IPR011009">
    <property type="entry name" value="Kinase-like_dom_sf"/>
</dbReference>
<feature type="transmembrane region" description="Helical" evidence="19">
    <location>
        <begin position="278"/>
        <end position="302"/>
    </location>
</feature>
<sequence length="670" mass="73813">MFVYGKCFVTLLLLSLLSFITIEAQPTQTYLTHSCPNTTTFLANSTYQSNLNNLLSALSSNATNGNRFYNTTSGSNSEVVYGLYLCRGDVSNTSCEACVSFATDDVTQRCPVEKTAIIWYDNCLLHYSNQYIFSTPTIVPAVALLNSANVSDQEGFNQILGDTMDDAVNLAINGTSRLRNFATREADISGLQTLYSLVQCTPDLSSADCNTCLEGAIAFLPNCCSGKQGARVLVPSCNVRYELYPFYNQTAVASPPPPPAVLPPPPAAAPGKSSSKSWPIIIAIVAPISVSVLLFFVGCCLLRRRARKKYNTIQGANAGNDDDISTIESLQYDFSSLQVATNNFSDENKLGEGGFGEVYKGTLPNGQEIAIKRLSRGSGQGTEEFKNEVVLVAKLQHRNLVRLLGFCLEGEEKILVYEFVPNKSLDYLLFDPAKQGELDWSRRYKIIGGAARGILYLHEDSRLRIIHRDLKASNILLDGDMTPKISDFGLARIFGVDQTQATTRRVVGTYGYMSPEYAMHGQFSIKSDAYSFGVLVLEIVSGKRISNFYQTDGAADLISYVWKHWKDGTPLEVLDPTLRDSYSRNEVMRCIQIGLLCVQEDPIDRPTMATIVLMLNSYSVSLPMPNEPAFYLHSRTEGRMPGKGLESDQSTSQSMPWSVNEASISELDPR</sequence>
<dbReference type="STRING" id="93759.A0A1R3H3M2"/>
<dbReference type="SMART" id="SM00220">
    <property type="entry name" value="S_TKc"/>
    <property type="match status" value="1"/>
</dbReference>
<evidence type="ECO:0000256" key="9">
    <source>
        <dbReference type="ARBA" id="ARBA00022777"/>
    </source>
</evidence>
<dbReference type="FunFam" id="3.30.200.20:FF:000142">
    <property type="entry name" value="Cysteine-rich receptor-like protein kinase 10"/>
    <property type="match status" value="1"/>
</dbReference>
<dbReference type="PROSITE" id="PS00107">
    <property type="entry name" value="PROTEIN_KINASE_ATP"/>
    <property type="match status" value="1"/>
</dbReference>
<keyword evidence="3" id="KW-0597">Phosphoprotein</keyword>
<dbReference type="InterPro" id="IPR001245">
    <property type="entry name" value="Ser-Thr/Tyr_kinase_cat_dom"/>
</dbReference>
<feature type="compositionally biased region" description="Polar residues" evidence="18">
    <location>
        <begin position="647"/>
        <end position="663"/>
    </location>
</feature>
<dbReference type="InterPro" id="IPR008271">
    <property type="entry name" value="Ser/Thr_kinase_AS"/>
</dbReference>
<dbReference type="InterPro" id="IPR017441">
    <property type="entry name" value="Protein_kinase_ATP_BS"/>
</dbReference>
<evidence type="ECO:0000256" key="1">
    <source>
        <dbReference type="ARBA" id="ARBA00004167"/>
    </source>
</evidence>
<proteinExistence type="predicted"/>
<feature type="signal peptide" evidence="20">
    <location>
        <begin position="1"/>
        <end position="24"/>
    </location>
</feature>
<evidence type="ECO:0000256" key="16">
    <source>
        <dbReference type="ARBA" id="ARBA00047951"/>
    </source>
</evidence>
<evidence type="ECO:0000256" key="13">
    <source>
        <dbReference type="ARBA" id="ARBA00023170"/>
    </source>
</evidence>
<evidence type="ECO:0000256" key="14">
    <source>
        <dbReference type="ARBA" id="ARBA00023180"/>
    </source>
</evidence>
<dbReference type="Gene3D" id="3.30.200.20">
    <property type="entry name" value="Phosphorylase Kinase, domain 1"/>
    <property type="match status" value="1"/>
</dbReference>
<evidence type="ECO:0000256" key="8">
    <source>
        <dbReference type="ARBA" id="ARBA00022741"/>
    </source>
</evidence>
<keyword evidence="9" id="KW-0418">Kinase</keyword>
<keyword evidence="4" id="KW-0808">Transferase</keyword>
<feature type="region of interest" description="Disordered" evidence="18">
    <location>
        <begin position="640"/>
        <end position="670"/>
    </location>
</feature>
<dbReference type="OrthoDB" id="688481at2759"/>
<protein>
    <recommendedName>
        <fullName evidence="25">Cysteine-rich receptor-like protein kinase 10</fullName>
    </recommendedName>
</protein>
<keyword evidence="13" id="KW-0675">Receptor</keyword>
<evidence type="ECO:0000256" key="2">
    <source>
        <dbReference type="ARBA" id="ARBA00022527"/>
    </source>
</evidence>
<dbReference type="Pfam" id="PF07714">
    <property type="entry name" value="PK_Tyr_Ser-Thr"/>
    <property type="match status" value="1"/>
</dbReference>
<keyword evidence="2" id="KW-0723">Serine/threonine-protein kinase</keyword>
<evidence type="ECO:0000256" key="5">
    <source>
        <dbReference type="ARBA" id="ARBA00022692"/>
    </source>
</evidence>
<evidence type="ECO:0000256" key="7">
    <source>
        <dbReference type="ARBA" id="ARBA00022737"/>
    </source>
</evidence>
<keyword evidence="24" id="KW-1185">Reference proteome</keyword>
<keyword evidence="10 17" id="KW-0067">ATP-binding</keyword>
<feature type="binding site" evidence="17">
    <location>
        <position position="372"/>
    </location>
    <ligand>
        <name>ATP</name>
        <dbReference type="ChEBI" id="CHEBI:30616"/>
    </ligand>
</feature>
<reference evidence="24" key="1">
    <citation type="submission" date="2013-09" db="EMBL/GenBank/DDBJ databases">
        <title>Corchorus olitorius genome sequencing.</title>
        <authorList>
            <person name="Alam M."/>
            <person name="Haque M.S."/>
            <person name="Islam M.S."/>
            <person name="Emdad E.M."/>
            <person name="Islam M.M."/>
            <person name="Ahmed B."/>
            <person name="Halim A."/>
            <person name="Hossen Q.M.M."/>
            <person name="Hossain M.Z."/>
            <person name="Ahmed R."/>
            <person name="Khan M.M."/>
            <person name="Islam R."/>
            <person name="Rashid M.M."/>
            <person name="Khan S.A."/>
            <person name="Rahman M.S."/>
            <person name="Alam M."/>
            <person name="Yahiya A.S."/>
            <person name="Khan M.S."/>
            <person name="Azam M.S."/>
            <person name="Haque T."/>
            <person name="Lashkar M.Z.H."/>
            <person name="Akhand A.I."/>
            <person name="Morshed G."/>
            <person name="Roy S."/>
            <person name="Uddin K.S."/>
            <person name="Rabeya T."/>
            <person name="Hossain A.S."/>
            <person name="Chowdhury A."/>
            <person name="Snigdha A.R."/>
            <person name="Mortoza M.S."/>
            <person name="Matin S.A."/>
            <person name="Hoque S.M.E."/>
            <person name="Islam M.K."/>
            <person name="Roy D.K."/>
            <person name="Haider R."/>
            <person name="Moosa M.M."/>
            <person name="Elias S.M."/>
            <person name="Hasan A.M."/>
            <person name="Jahan S."/>
            <person name="Shafiuddin M."/>
            <person name="Mahmood N."/>
            <person name="Shommy N.S."/>
        </authorList>
    </citation>
    <scope>NUCLEOTIDE SEQUENCE [LARGE SCALE GENOMIC DNA]</scope>
    <source>
        <strain evidence="24">cv. O-4</strain>
    </source>
</reference>
<dbReference type="PROSITE" id="PS50011">
    <property type="entry name" value="PROTEIN_KINASE_DOM"/>
    <property type="match status" value="1"/>
</dbReference>
<dbReference type="InterPro" id="IPR038408">
    <property type="entry name" value="GNK2_sf"/>
</dbReference>
<dbReference type="AlphaFoldDB" id="A0A1R3H3M2"/>
<dbReference type="PROSITE" id="PS00108">
    <property type="entry name" value="PROTEIN_KINASE_ST"/>
    <property type="match status" value="1"/>
</dbReference>
<comment type="subcellular location">
    <subcellularLocation>
        <location evidence="1">Membrane</location>
        <topology evidence="1">Single-pass membrane protein</topology>
    </subcellularLocation>
</comment>
<dbReference type="Pfam" id="PF01657">
    <property type="entry name" value="Stress-antifung"/>
    <property type="match status" value="2"/>
</dbReference>
<evidence type="ECO:0000313" key="24">
    <source>
        <dbReference type="Proteomes" id="UP000187203"/>
    </source>
</evidence>
<keyword evidence="12 19" id="KW-0472">Membrane</keyword>
<evidence type="ECO:0008006" key="25">
    <source>
        <dbReference type="Google" id="ProtNLM"/>
    </source>
</evidence>
<evidence type="ECO:0000256" key="11">
    <source>
        <dbReference type="ARBA" id="ARBA00022989"/>
    </source>
</evidence>